<dbReference type="AlphaFoldDB" id="A0A560CLD6"/>
<feature type="region of interest" description="Disordered" evidence="1">
    <location>
        <begin position="188"/>
        <end position="223"/>
    </location>
</feature>
<evidence type="ECO:0000256" key="1">
    <source>
        <dbReference type="SAM" id="MobiDB-lite"/>
    </source>
</evidence>
<gene>
    <name evidence="2" type="ORF">FBZ83_103284</name>
</gene>
<dbReference type="Proteomes" id="UP000318529">
    <property type="component" value="Unassembled WGS sequence"/>
</dbReference>
<dbReference type="EMBL" id="VITH01000003">
    <property type="protein sequence ID" value="TWA85692.1"/>
    <property type="molecule type" value="Genomic_DNA"/>
</dbReference>
<sequence>MLIEGGRRAPVPSGPGKIRCRGSREPNCKLVYWFNSYDRRTGLSTRRVRIARIVPRLVGHCPSAQGALHSEPTIRLSSCIRDLLWSWRCPRESGGARCPAPATRPSRRRDARGPKESAFCWNTLRPLAARPRNISHAQRYAVDRRRRVVLSNDSEDQCTNIPETSASRSCGNRRELGGLAGAAMAAPATHGFPNAERSGPGGGGTGRTIGFTDGAAPSPNDAE</sequence>
<organism evidence="2 3">
    <name type="scientific">Azospirillum brasilense</name>
    <dbReference type="NCBI Taxonomy" id="192"/>
    <lineage>
        <taxon>Bacteria</taxon>
        <taxon>Pseudomonadati</taxon>
        <taxon>Pseudomonadota</taxon>
        <taxon>Alphaproteobacteria</taxon>
        <taxon>Rhodospirillales</taxon>
        <taxon>Azospirillaceae</taxon>
        <taxon>Azospirillum</taxon>
    </lineage>
</organism>
<feature type="region of interest" description="Disordered" evidence="1">
    <location>
        <begin position="93"/>
        <end position="113"/>
    </location>
</feature>
<protein>
    <submittedName>
        <fullName evidence="2">Uncharacterized protein</fullName>
    </submittedName>
</protein>
<evidence type="ECO:0000313" key="3">
    <source>
        <dbReference type="Proteomes" id="UP000318529"/>
    </source>
</evidence>
<proteinExistence type="predicted"/>
<name>A0A560CLD6_AZOBR</name>
<comment type="caution">
    <text evidence="2">The sequence shown here is derived from an EMBL/GenBank/DDBJ whole genome shotgun (WGS) entry which is preliminary data.</text>
</comment>
<reference evidence="2 3" key="1">
    <citation type="submission" date="2019-06" db="EMBL/GenBank/DDBJ databases">
        <title>Genomic Encyclopedia of Type Strains, Phase IV (KMG-V): Genome sequencing to study the core and pangenomes of soil and plant-associated prokaryotes.</title>
        <authorList>
            <person name="Whitman W."/>
        </authorList>
    </citation>
    <scope>NUCLEOTIDE SEQUENCE [LARGE SCALE GENOMIC DNA]</scope>
    <source>
        <strain evidence="2 3">BR 11650</strain>
    </source>
</reference>
<accession>A0A560CLD6</accession>
<evidence type="ECO:0000313" key="2">
    <source>
        <dbReference type="EMBL" id="TWA85692.1"/>
    </source>
</evidence>